<evidence type="ECO:0000256" key="1">
    <source>
        <dbReference type="ARBA" id="ARBA00022723"/>
    </source>
</evidence>
<gene>
    <name evidence="4" type="primary">betC_4</name>
    <name evidence="4" type="ORF">PAECIP111802_02251</name>
</gene>
<protein>
    <submittedName>
        <fullName evidence="4">Choline-sulfatase</fullName>
        <ecNumber evidence="4">3.1.6.6</ecNumber>
    </submittedName>
</protein>
<dbReference type="Pfam" id="PF00884">
    <property type="entry name" value="Sulfatase"/>
    <property type="match status" value="1"/>
</dbReference>
<evidence type="ECO:0000256" key="2">
    <source>
        <dbReference type="ARBA" id="ARBA00022801"/>
    </source>
</evidence>
<keyword evidence="2 4" id="KW-0378">Hydrolase</keyword>
<organism evidence="4 5">
    <name type="scientific">Paenibacillus allorhizosphaerae</name>
    <dbReference type="NCBI Taxonomy" id="2849866"/>
    <lineage>
        <taxon>Bacteria</taxon>
        <taxon>Bacillati</taxon>
        <taxon>Bacillota</taxon>
        <taxon>Bacilli</taxon>
        <taxon>Bacillales</taxon>
        <taxon>Paenibacillaceae</taxon>
        <taxon>Paenibacillus</taxon>
    </lineage>
</organism>
<dbReference type="EMBL" id="CAJVCE010000005">
    <property type="protein sequence ID" value="CAG7636400.1"/>
    <property type="molecule type" value="Genomic_DNA"/>
</dbReference>
<dbReference type="GO" id="GO:0047753">
    <property type="term" value="F:choline-sulfatase activity"/>
    <property type="evidence" value="ECO:0007669"/>
    <property type="project" value="UniProtKB-EC"/>
</dbReference>
<keyword evidence="1" id="KW-0479">Metal-binding</keyword>
<sequence>MSSRKSNLVVIMADQLRWDALGEHTPNINALKAESVVFERAYCASPLCVPARGSFFTGKYPNVTGSLINPWTEQEKQHGIVRPEHANLYELLENEWDSWHTGKQHLFTDPKLEHSEDSRTHWLQLEQRYEAFMKANGKKKPGGPAFQGLVPELAYGKITRKRKYSIPTVGRFDEALDYFYDGFILNDSLEAIRGRDRAKPFALNAMFLAPHPPLHIPEPWYSMIQDVKLPDNVGVWGDNQSPLQLYNLTGMLGSSYTREEWQRIWKVYIGLVALLDHCVGKLVAELKNEGLYDDTLIVFCSDHGEMLGSHKLWQKMCMYEESVKTPLFLKFPSGFEPAVRSSDAPVSSVDVMPTLCDALGLQTPDGVSGESLMPFIRGEKAGPVRERVFIQFDGNGARSNFQRCVIEGNYKLIVDIFKDEIFVELYHLADDPQEMNNLAFRAEENGSRIESMLAGLREHMRATNDLLTLPANVFRQFLTDYGPFQDKQGSLPSN</sequence>
<dbReference type="PANTHER" id="PTHR45953">
    <property type="entry name" value="IDURONATE 2-SULFATASE"/>
    <property type="match status" value="1"/>
</dbReference>
<keyword evidence="5" id="KW-1185">Reference proteome</keyword>
<dbReference type="PANTHER" id="PTHR45953:SF1">
    <property type="entry name" value="IDURONATE 2-SULFATASE"/>
    <property type="match status" value="1"/>
</dbReference>
<feature type="domain" description="Sulfatase N-terminal" evidence="3">
    <location>
        <begin position="7"/>
        <end position="360"/>
    </location>
</feature>
<reference evidence="4 5" key="1">
    <citation type="submission" date="2021-06" db="EMBL/GenBank/DDBJ databases">
        <authorList>
            <person name="Criscuolo A."/>
        </authorList>
    </citation>
    <scope>NUCLEOTIDE SEQUENCE [LARGE SCALE GENOMIC DNA]</scope>
    <source>
        <strain evidence="5">CIP 111802</strain>
    </source>
</reference>
<evidence type="ECO:0000259" key="3">
    <source>
        <dbReference type="Pfam" id="PF00884"/>
    </source>
</evidence>
<name>A0ABM8VFY0_9BACL</name>
<accession>A0ABM8VFY0</accession>
<dbReference type="Proteomes" id="UP000730618">
    <property type="component" value="Unassembled WGS sequence"/>
</dbReference>
<comment type="caution">
    <text evidence="4">The sequence shown here is derived from an EMBL/GenBank/DDBJ whole genome shotgun (WGS) entry which is preliminary data.</text>
</comment>
<dbReference type="EC" id="3.1.6.6" evidence="4"/>
<evidence type="ECO:0000313" key="4">
    <source>
        <dbReference type="EMBL" id="CAG7636400.1"/>
    </source>
</evidence>
<proteinExistence type="predicted"/>
<evidence type="ECO:0000313" key="5">
    <source>
        <dbReference type="Proteomes" id="UP000730618"/>
    </source>
</evidence>
<dbReference type="RefSeq" id="WP_218098580.1">
    <property type="nucleotide sequence ID" value="NZ_CAJVCE010000005.1"/>
</dbReference>
<dbReference type="InterPro" id="IPR000917">
    <property type="entry name" value="Sulfatase_N"/>
</dbReference>